<keyword evidence="2" id="KW-1185">Reference proteome</keyword>
<accession>A0A8H5Z9B1</accession>
<dbReference type="Proteomes" id="UP000544331">
    <property type="component" value="Unassembled WGS sequence"/>
</dbReference>
<dbReference type="AlphaFoldDB" id="A0A8H5Z9B1"/>
<proteinExistence type="predicted"/>
<gene>
    <name evidence="1" type="ORF">FMUND_102</name>
</gene>
<dbReference type="OrthoDB" id="5552418at2759"/>
<organism evidence="1 2">
    <name type="scientific">Fusarium mundagurra</name>
    <dbReference type="NCBI Taxonomy" id="1567541"/>
    <lineage>
        <taxon>Eukaryota</taxon>
        <taxon>Fungi</taxon>
        <taxon>Dikarya</taxon>
        <taxon>Ascomycota</taxon>
        <taxon>Pezizomycotina</taxon>
        <taxon>Sordariomycetes</taxon>
        <taxon>Hypocreomycetidae</taxon>
        <taxon>Hypocreales</taxon>
        <taxon>Nectriaceae</taxon>
        <taxon>Fusarium</taxon>
        <taxon>Fusarium fujikuroi species complex</taxon>
    </lineage>
</organism>
<reference evidence="1 2" key="1">
    <citation type="submission" date="2020-05" db="EMBL/GenBank/DDBJ databases">
        <title>Identification and distribution of gene clusters putatively required for synthesis of sphingolipid metabolism inhibitors in phylogenetically diverse species of the filamentous fungus Fusarium.</title>
        <authorList>
            <person name="Kim H.-S."/>
            <person name="Busman M."/>
            <person name="Brown D.W."/>
            <person name="Divon H."/>
            <person name="Uhlig S."/>
            <person name="Proctor R.H."/>
        </authorList>
    </citation>
    <scope>NUCLEOTIDE SEQUENCE [LARGE SCALE GENOMIC DNA]</scope>
    <source>
        <strain evidence="1 2">NRRL 66235</strain>
    </source>
</reference>
<evidence type="ECO:0000313" key="1">
    <source>
        <dbReference type="EMBL" id="KAF5725140.1"/>
    </source>
</evidence>
<comment type="caution">
    <text evidence="1">The sequence shown here is derived from an EMBL/GenBank/DDBJ whole genome shotgun (WGS) entry which is preliminary data.</text>
</comment>
<sequence length="131" mass="13853">MPTTSTLVHIDLRRALGDLSAIHSESRPLVKPLSLVFVNLATSNVLLGAIETGCPAVTSGIHPLPTEIQQQPAQGSSGSASVYQQINTMNYANNSLSSASAMPQAINTADVSMTDDYGYAEGALEEKWVSY</sequence>
<dbReference type="EMBL" id="JAAOAN010000012">
    <property type="protein sequence ID" value="KAF5725140.1"/>
    <property type="molecule type" value="Genomic_DNA"/>
</dbReference>
<protein>
    <submittedName>
        <fullName evidence="1">Uncharacterized protein</fullName>
    </submittedName>
</protein>
<evidence type="ECO:0000313" key="2">
    <source>
        <dbReference type="Proteomes" id="UP000544331"/>
    </source>
</evidence>
<name>A0A8H5Z9B1_9HYPO</name>